<dbReference type="EMBL" id="JAIFRP010000002">
    <property type="protein sequence ID" value="KAK2589195.1"/>
    <property type="molecule type" value="Genomic_DNA"/>
</dbReference>
<sequence>MHMTAIWTAFILAQSSGLLVEGIRSRHVDLLSTAQIAEVDGNPADNREPTCKELRVMWRYTKRQSRAIRVMNELPFIPDPYVYKAWKNYPAQPQPPRDYLDHYSERPQTRAAGSAPVYGRVVHKAPPGSRLRSEMPNQERSYEDVPHLYGKINFHPPSPRRRVTSFRIGGGASPQISQVPQAGSFQHLRDLIRSERARELREQHAADNKSLISAKTTTIKEYSNVDQDRYQNIQPRKHFANSLDEYQQFGNDKAEISRAWSAWRSLLTGIYAALMKHVSRSPGNAE</sequence>
<gene>
    <name evidence="2" type="ORF">KPH14_002006</name>
</gene>
<protein>
    <submittedName>
        <fullName evidence="2">Uncharacterized protein</fullName>
    </submittedName>
</protein>
<evidence type="ECO:0000313" key="2">
    <source>
        <dbReference type="EMBL" id="KAK2589195.1"/>
    </source>
</evidence>
<reference evidence="2" key="2">
    <citation type="journal article" date="2023" name="Commun. Biol.">
        <title>Intrasexual cuticular hydrocarbon dimorphism in a wasp sheds light on hydrocarbon biosynthesis genes in Hymenoptera.</title>
        <authorList>
            <person name="Moris V.C."/>
            <person name="Podsiadlowski L."/>
            <person name="Martin S."/>
            <person name="Oeyen J.P."/>
            <person name="Donath A."/>
            <person name="Petersen M."/>
            <person name="Wilbrandt J."/>
            <person name="Misof B."/>
            <person name="Liedtke D."/>
            <person name="Thamm M."/>
            <person name="Scheiner R."/>
            <person name="Schmitt T."/>
            <person name="Niehuis O."/>
        </authorList>
    </citation>
    <scope>NUCLEOTIDE SEQUENCE</scope>
    <source>
        <strain evidence="2">GBR_01_08_01A</strain>
    </source>
</reference>
<keyword evidence="1" id="KW-0732">Signal</keyword>
<dbReference type="Proteomes" id="UP001258017">
    <property type="component" value="Unassembled WGS sequence"/>
</dbReference>
<name>A0AAD9S123_9HYME</name>
<evidence type="ECO:0000256" key="1">
    <source>
        <dbReference type="SAM" id="SignalP"/>
    </source>
</evidence>
<accession>A0AAD9S123</accession>
<dbReference type="AlphaFoldDB" id="A0AAD9S123"/>
<keyword evidence="3" id="KW-1185">Reference proteome</keyword>
<evidence type="ECO:0000313" key="3">
    <source>
        <dbReference type="Proteomes" id="UP001258017"/>
    </source>
</evidence>
<organism evidence="2 3">
    <name type="scientific">Odynerus spinipes</name>
    <dbReference type="NCBI Taxonomy" id="1348599"/>
    <lineage>
        <taxon>Eukaryota</taxon>
        <taxon>Metazoa</taxon>
        <taxon>Ecdysozoa</taxon>
        <taxon>Arthropoda</taxon>
        <taxon>Hexapoda</taxon>
        <taxon>Insecta</taxon>
        <taxon>Pterygota</taxon>
        <taxon>Neoptera</taxon>
        <taxon>Endopterygota</taxon>
        <taxon>Hymenoptera</taxon>
        <taxon>Apocrita</taxon>
        <taxon>Aculeata</taxon>
        <taxon>Vespoidea</taxon>
        <taxon>Vespidae</taxon>
        <taxon>Eumeninae</taxon>
        <taxon>Odynerus</taxon>
    </lineage>
</organism>
<comment type="caution">
    <text evidence="2">The sequence shown here is derived from an EMBL/GenBank/DDBJ whole genome shotgun (WGS) entry which is preliminary data.</text>
</comment>
<reference evidence="2" key="1">
    <citation type="submission" date="2021-08" db="EMBL/GenBank/DDBJ databases">
        <authorList>
            <person name="Misof B."/>
            <person name="Oliver O."/>
            <person name="Podsiadlowski L."/>
            <person name="Donath A."/>
            <person name="Peters R."/>
            <person name="Mayer C."/>
            <person name="Rust J."/>
            <person name="Gunkel S."/>
            <person name="Lesny P."/>
            <person name="Martin S."/>
            <person name="Oeyen J.P."/>
            <person name="Petersen M."/>
            <person name="Panagiotis P."/>
            <person name="Wilbrandt J."/>
            <person name="Tanja T."/>
        </authorList>
    </citation>
    <scope>NUCLEOTIDE SEQUENCE</scope>
    <source>
        <strain evidence="2">GBR_01_08_01A</strain>
        <tissue evidence="2">Thorax + abdomen</tissue>
    </source>
</reference>
<feature type="chain" id="PRO_5042022090" evidence="1">
    <location>
        <begin position="18"/>
        <end position="286"/>
    </location>
</feature>
<feature type="signal peptide" evidence="1">
    <location>
        <begin position="1"/>
        <end position="17"/>
    </location>
</feature>
<proteinExistence type="predicted"/>